<keyword evidence="2" id="KW-0479">Metal-binding</keyword>
<dbReference type="InterPro" id="IPR001441">
    <property type="entry name" value="UPP_synth-like"/>
</dbReference>
<sequence>MPESSDSDSGVAIEVTGKASDFAVIPQHIAFIMDGNSRWAKLRGKSTTAGHTAGVESVRQVLQLAMGYGIKVVTLFAFSSENWQRPALEVKALMRLFATYLKKEMKRLHADGVQMRFIGNRDNFSDALRKQMAEAEALTANNDKAILVLAVDYGGQWDIANAAKILAGQVQRGELALDQVDAQHMAKHMALADLPAPDLCVRTADEHRISNFLLWQLAYAELFFSKALWPDFSEPDLREALTAYAQRDRRFGARKDADSK</sequence>
<dbReference type="AlphaFoldDB" id="A0A9J6RNU9"/>
<feature type="binding site" evidence="2">
    <location>
        <position position="83"/>
    </location>
    <ligand>
        <name>substrate</name>
    </ligand>
</feature>
<keyword evidence="2" id="KW-0133">Cell shape</keyword>
<dbReference type="FunFam" id="3.40.1180.10:FF:000001">
    <property type="entry name" value="(2E,6E)-farnesyl-diphosphate-specific ditrans,polycis-undecaprenyl-diphosphate synthase"/>
    <property type="match status" value="1"/>
</dbReference>
<dbReference type="Gene3D" id="3.40.1180.10">
    <property type="entry name" value="Decaprenyl diphosphate synthase-like"/>
    <property type="match status" value="1"/>
</dbReference>
<dbReference type="GO" id="GO:0009252">
    <property type="term" value="P:peptidoglycan biosynthetic process"/>
    <property type="evidence" value="ECO:0007669"/>
    <property type="project" value="UniProtKB-UniRule"/>
</dbReference>
<comment type="similarity">
    <text evidence="2">Belongs to the UPP synthase family.</text>
</comment>
<dbReference type="PANTHER" id="PTHR10291">
    <property type="entry name" value="DEHYDRODOLICHYL DIPHOSPHATE SYNTHASE FAMILY MEMBER"/>
    <property type="match status" value="1"/>
</dbReference>
<dbReference type="GO" id="GO:0008834">
    <property type="term" value="F:ditrans,polycis-undecaprenyl-diphosphate synthase [(2E,6E)-farnesyl-diphosphate specific] activity"/>
    <property type="evidence" value="ECO:0007669"/>
    <property type="project" value="UniProtKB-UniRule"/>
</dbReference>
<feature type="binding site" evidence="2">
    <location>
        <begin position="35"/>
        <end position="38"/>
    </location>
    <ligand>
        <name>substrate</name>
    </ligand>
</feature>
<feature type="binding site" evidence="2">
    <location>
        <position position="51"/>
    </location>
    <ligand>
        <name>substrate</name>
    </ligand>
</feature>
<feature type="active site" description="Proton acceptor" evidence="2">
    <location>
        <position position="82"/>
    </location>
</feature>
<keyword evidence="1 2" id="KW-0808">Transferase</keyword>
<dbReference type="GO" id="GO:0071555">
    <property type="term" value="P:cell wall organization"/>
    <property type="evidence" value="ECO:0007669"/>
    <property type="project" value="UniProtKB-KW"/>
</dbReference>
<feature type="binding site" evidence="2">
    <location>
        <position position="221"/>
    </location>
    <ligand>
        <name>Mg(2+)</name>
        <dbReference type="ChEBI" id="CHEBI:18420"/>
    </ligand>
</feature>
<feature type="binding site" evidence="2">
    <location>
        <position position="85"/>
    </location>
    <ligand>
        <name>substrate</name>
    </ligand>
</feature>
<dbReference type="HAMAP" id="MF_01139">
    <property type="entry name" value="ISPT"/>
    <property type="match status" value="1"/>
</dbReference>
<feature type="binding site" evidence="2">
    <location>
        <position position="39"/>
    </location>
    <ligand>
        <name>substrate</name>
    </ligand>
</feature>
<dbReference type="PANTHER" id="PTHR10291:SF0">
    <property type="entry name" value="DEHYDRODOLICHYL DIPHOSPHATE SYNTHASE 2"/>
    <property type="match status" value="1"/>
</dbReference>
<keyword evidence="2" id="KW-0573">Peptidoglycan synthesis</keyword>
<feature type="binding site" evidence="2">
    <location>
        <begin position="208"/>
        <end position="210"/>
    </location>
    <ligand>
        <name>substrate</name>
    </ligand>
</feature>
<accession>A0A9J6RNU9</accession>
<dbReference type="SUPFAM" id="SSF64005">
    <property type="entry name" value="Undecaprenyl diphosphate synthase"/>
    <property type="match status" value="1"/>
</dbReference>
<evidence type="ECO:0000313" key="3">
    <source>
        <dbReference type="EMBL" id="MCZ0866406.1"/>
    </source>
</evidence>
<proteinExistence type="inferred from homology"/>
<dbReference type="RefSeq" id="WP_258332570.1">
    <property type="nucleotide sequence ID" value="NZ_JAPTGG010000012.1"/>
</dbReference>
<comment type="caution">
    <text evidence="3">The sequence shown here is derived from an EMBL/GenBank/DDBJ whole genome shotgun (WGS) entry which is preliminary data.</text>
</comment>
<dbReference type="Pfam" id="PF01255">
    <property type="entry name" value="Prenyltransf"/>
    <property type="match status" value="1"/>
</dbReference>
<feature type="binding site" evidence="2">
    <location>
        <begin position="79"/>
        <end position="81"/>
    </location>
    <ligand>
        <name>substrate</name>
    </ligand>
</feature>
<feature type="binding site" evidence="2">
    <location>
        <position position="202"/>
    </location>
    <ligand>
        <name>substrate</name>
    </ligand>
</feature>
<dbReference type="EMBL" id="JAPTGG010000012">
    <property type="protein sequence ID" value="MCZ0866406.1"/>
    <property type="molecule type" value="Genomic_DNA"/>
</dbReference>
<comment type="catalytic activity">
    <reaction evidence="2">
        <text>8 isopentenyl diphosphate + (2E,6E)-farnesyl diphosphate = di-trans,octa-cis-undecaprenyl diphosphate + 8 diphosphate</text>
        <dbReference type="Rhea" id="RHEA:27551"/>
        <dbReference type="ChEBI" id="CHEBI:33019"/>
        <dbReference type="ChEBI" id="CHEBI:58405"/>
        <dbReference type="ChEBI" id="CHEBI:128769"/>
        <dbReference type="ChEBI" id="CHEBI:175763"/>
        <dbReference type="EC" id="2.5.1.31"/>
    </reaction>
</comment>
<organism evidence="3 4">
    <name type="scientific">Dasania phycosphaerae</name>
    <dbReference type="NCBI Taxonomy" id="2950436"/>
    <lineage>
        <taxon>Bacteria</taxon>
        <taxon>Pseudomonadati</taxon>
        <taxon>Pseudomonadota</taxon>
        <taxon>Gammaproteobacteria</taxon>
        <taxon>Cellvibrionales</taxon>
        <taxon>Spongiibacteraceae</taxon>
        <taxon>Dasania</taxon>
    </lineage>
</organism>
<dbReference type="NCBIfam" id="TIGR00055">
    <property type="entry name" value="uppS"/>
    <property type="match status" value="1"/>
</dbReference>
<keyword evidence="2" id="KW-0961">Cell wall biogenesis/degradation</keyword>
<keyword evidence="2" id="KW-0460">Magnesium</keyword>
<gene>
    <name evidence="2 3" type="primary">uppS</name>
    <name evidence="3" type="ORF">O0V09_14430</name>
</gene>
<evidence type="ECO:0000256" key="2">
    <source>
        <dbReference type="HAMAP-Rule" id="MF_01139"/>
    </source>
</evidence>
<dbReference type="CDD" id="cd00475">
    <property type="entry name" value="Cis_IPPS"/>
    <property type="match status" value="1"/>
</dbReference>
<feature type="active site" evidence="2">
    <location>
        <position position="34"/>
    </location>
</feature>
<dbReference type="GO" id="GO:0000287">
    <property type="term" value="F:magnesium ion binding"/>
    <property type="evidence" value="ECO:0007669"/>
    <property type="project" value="UniProtKB-UniRule"/>
</dbReference>
<dbReference type="GO" id="GO:0008360">
    <property type="term" value="P:regulation of cell shape"/>
    <property type="evidence" value="ECO:0007669"/>
    <property type="project" value="UniProtKB-KW"/>
</dbReference>
<keyword evidence="4" id="KW-1185">Reference proteome</keyword>
<protein>
    <recommendedName>
        <fullName evidence="2">Ditrans,polycis-undecaprenyl-diphosphate synthase ((2E,6E)-farnesyl-diphosphate specific)</fullName>
        <ecNumber evidence="2">2.5.1.31</ecNumber>
    </recommendedName>
    <alternativeName>
        <fullName evidence="2">Ditrans,polycis-undecaprenylcistransferase</fullName>
    </alternativeName>
    <alternativeName>
        <fullName evidence="2">Undecaprenyl diphosphate synthase</fullName>
        <shortName evidence="2">UDS</shortName>
    </alternativeName>
    <alternativeName>
        <fullName evidence="2">Undecaprenyl pyrophosphate synthase</fullName>
        <shortName evidence="2">UPP synthase</shortName>
    </alternativeName>
</protein>
<dbReference type="InterPro" id="IPR036424">
    <property type="entry name" value="UPP_synth-like_sf"/>
</dbReference>
<comment type="function">
    <text evidence="2">Catalyzes the sequential condensation of isopentenyl diphosphate (IPP) with (2E,6E)-farnesyl diphosphate (E,E-FPP) to yield (2Z,6Z,10Z,14Z,18Z,22Z,26Z,30Z,34E,38E)-undecaprenyl diphosphate (di-trans,octa-cis-UPP). UPP is the precursor of glycosyl carrier lipid in the biosynthesis of bacterial cell wall polysaccharide components such as peptidoglycan and lipopolysaccharide.</text>
</comment>
<evidence type="ECO:0000313" key="4">
    <source>
        <dbReference type="Proteomes" id="UP001069090"/>
    </source>
</evidence>
<comment type="cofactor">
    <cofactor evidence="2">
        <name>Mg(2+)</name>
        <dbReference type="ChEBI" id="CHEBI:18420"/>
    </cofactor>
    <text evidence="2">Binds 2 magnesium ions per subunit.</text>
</comment>
<evidence type="ECO:0000256" key="1">
    <source>
        <dbReference type="ARBA" id="ARBA00022679"/>
    </source>
</evidence>
<dbReference type="EC" id="2.5.1.31" evidence="2"/>
<comment type="subunit">
    <text evidence="2">Homodimer.</text>
</comment>
<dbReference type="Proteomes" id="UP001069090">
    <property type="component" value="Unassembled WGS sequence"/>
</dbReference>
<reference evidence="3 4" key="1">
    <citation type="submission" date="2022-12" db="EMBL/GenBank/DDBJ databases">
        <title>Dasania phycosphaerae sp. nov., isolated from particulate material of the south coast of Korea.</title>
        <authorList>
            <person name="Jiang Y."/>
        </authorList>
    </citation>
    <scope>NUCLEOTIDE SEQUENCE [LARGE SCALE GENOMIC DNA]</scope>
    <source>
        <strain evidence="3 4">GY-19</strain>
    </source>
</reference>
<dbReference type="GO" id="GO:0016094">
    <property type="term" value="P:polyprenol biosynthetic process"/>
    <property type="evidence" value="ECO:0007669"/>
    <property type="project" value="TreeGrafter"/>
</dbReference>
<dbReference type="GO" id="GO:0005829">
    <property type="term" value="C:cytosol"/>
    <property type="evidence" value="ECO:0007669"/>
    <property type="project" value="TreeGrafter"/>
</dbReference>
<comment type="caution">
    <text evidence="2">Lacks conserved residue(s) required for the propagation of feature annotation.</text>
</comment>
<feature type="binding site" evidence="2">
    <location>
        <position position="34"/>
    </location>
    <ligand>
        <name>Mg(2+)</name>
        <dbReference type="ChEBI" id="CHEBI:18420"/>
    </ligand>
</feature>
<name>A0A9J6RNU9_9GAMM</name>